<dbReference type="GO" id="GO:0006487">
    <property type="term" value="P:protein N-linked glycosylation"/>
    <property type="evidence" value="ECO:0007669"/>
    <property type="project" value="TreeGrafter"/>
</dbReference>
<dbReference type="Proteomes" id="UP000008037">
    <property type="component" value="Chromosome"/>
</dbReference>
<dbReference type="HOGENOM" id="CLU_017896_3_0_2"/>
<dbReference type="SUPFAM" id="SSF53756">
    <property type="entry name" value="UDP-Glycosyltransferase/glycogen phosphorylase"/>
    <property type="match status" value="1"/>
</dbReference>
<dbReference type="OrthoDB" id="10617at2157"/>
<organism evidence="2 3">
    <name type="scientific">Nitrososphaera gargensis (strain Ga9.2)</name>
    <dbReference type="NCBI Taxonomy" id="1237085"/>
    <lineage>
        <taxon>Archaea</taxon>
        <taxon>Nitrososphaerota</taxon>
        <taxon>Nitrososphaeria</taxon>
        <taxon>Nitrososphaerales</taxon>
        <taxon>Nitrososphaeraceae</taxon>
        <taxon>Nitrososphaera</taxon>
    </lineage>
</organism>
<dbReference type="FunCoup" id="K0IH10">
    <property type="interactions" value="75"/>
</dbReference>
<evidence type="ECO:0000313" key="3">
    <source>
        <dbReference type="Proteomes" id="UP000008037"/>
    </source>
</evidence>
<dbReference type="BioCyc" id="CNIT1237085:G1324-1181-MONOMER"/>
<dbReference type="STRING" id="1237085.Ngar_c11830"/>
<dbReference type="RefSeq" id="WP_015018660.1">
    <property type="nucleotide sequence ID" value="NC_018719.1"/>
</dbReference>
<dbReference type="AlphaFoldDB" id="K0IH10"/>
<protein>
    <submittedName>
        <fullName evidence="2">Putative glycosyltransferase</fullName>
    </submittedName>
</protein>
<dbReference type="InParanoid" id="K0IH10"/>
<dbReference type="Gene3D" id="3.40.50.2000">
    <property type="entry name" value="Glycogen Phosphorylase B"/>
    <property type="match status" value="2"/>
</dbReference>
<keyword evidence="2" id="KW-0808">Transferase</keyword>
<dbReference type="PATRIC" id="fig|1237085.11.peg.1125"/>
<feature type="domain" description="Glycosyl transferase family 1" evidence="1">
    <location>
        <begin position="228"/>
        <end position="374"/>
    </location>
</feature>
<keyword evidence="3" id="KW-1185">Reference proteome</keyword>
<dbReference type="PANTHER" id="PTHR45919">
    <property type="entry name" value="GDP-MAN:MAN(3)GLCNAC(2)-PP-DOL ALPHA-1,2-MANNOSYLTRANSFERASE"/>
    <property type="match status" value="1"/>
</dbReference>
<dbReference type="EMBL" id="CP002408">
    <property type="protein sequence ID" value="AFU58123.1"/>
    <property type="molecule type" value="Genomic_DNA"/>
</dbReference>
<name>K0IH10_NITGG</name>
<dbReference type="InterPro" id="IPR001296">
    <property type="entry name" value="Glyco_trans_1"/>
</dbReference>
<evidence type="ECO:0000313" key="2">
    <source>
        <dbReference type="EMBL" id="AFU58123.1"/>
    </source>
</evidence>
<reference evidence="2 3" key="1">
    <citation type="journal article" date="2012" name="Environ. Microbiol.">
        <title>The genome of the ammonia-oxidizing Candidatus Nitrososphaera gargensis: insights into metabolic versatility and environmental adaptations.</title>
        <authorList>
            <person name="Spang A."/>
            <person name="Poehlein A."/>
            <person name="Offre P."/>
            <person name="Zumbragel S."/>
            <person name="Haider S."/>
            <person name="Rychlik N."/>
            <person name="Nowka B."/>
            <person name="Schmeisser C."/>
            <person name="Lebedeva E.V."/>
            <person name="Rattei T."/>
            <person name="Bohm C."/>
            <person name="Schmid M."/>
            <person name="Galushko A."/>
            <person name="Hatzenpichler R."/>
            <person name="Weinmaier T."/>
            <person name="Daniel R."/>
            <person name="Schleper C."/>
            <person name="Spieck E."/>
            <person name="Streit W."/>
            <person name="Wagner M."/>
        </authorList>
    </citation>
    <scope>NUCLEOTIDE SEQUENCE [LARGE SCALE GENOMIC DNA]</scope>
    <source>
        <strain evidence="3">Ga9.2</strain>
    </source>
</reference>
<proteinExistence type="predicted"/>
<sequence length="419" mass="47356">MRVKVVHDDINAGGGSERLAIITIGLLAEMGFKVDLASFKKPDIKQLKRDFGDIVDSVDINPVHLDLFSMIGLTNAIDNPSRVSTESKKGSQDTYGNDSDYNLIINTHGDLLPYYNRSKASDGDKKRIITYCHFPIVPQLIQENHDKSYMRFIRKWVGTEGLEEEDLQQRMLENILKTYDSMMRNTTVITNSNFSKKAIEERYGSAVKPIVVYPPVDVEKFRNIALHSSKRENMILVISRFSPDKQLENVIEVCKILIKDLKVNARIVLVGNIGAGDEKYLEKLKQSIRDYDLESKIRVEVDASFDRLLELMQKSKVYLHPLAGEPFGISIVEAMSAGLIPVVPNEGGYTEFVPEYYQFRTHRQAADIIGKILIASDNDMQAERSQLSESVLKFSNESYKAGLRKVIESLLPSRASLTT</sequence>
<accession>K0IH10</accession>
<dbReference type="KEGG" id="nga:Ngar_c11830"/>
<dbReference type="PANTHER" id="PTHR45919:SF1">
    <property type="entry name" value="GDP-MAN:MAN(3)GLCNAC(2)-PP-DOL ALPHA-1,2-MANNOSYLTRANSFERASE"/>
    <property type="match status" value="1"/>
</dbReference>
<evidence type="ECO:0000259" key="1">
    <source>
        <dbReference type="Pfam" id="PF00534"/>
    </source>
</evidence>
<dbReference type="InterPro" id="IPR038013">
    <property type="entry name" value="ALG11"/>
</dbReference>
<dbReference type="GO" id="GO:0004377">
    <property type="term" value="F:GDP-Man:Man(3)GlcNAc(2)-PP-Dol alpha-1,2-mannosyltransferase activity"/>
    <property type="evidence" value="ECO:0007669"/>
    <property type="project" value="InterPro"/>
</dbReference>
<dbReference type="Pfam" id="PF00534">
    <property type="entry name" value="Glycos_transf_1"/>
    <property type="match status" value="1"/>
</dbReference>
<dbReference type="GO" id="GO:0016020">
    <property type="term" value="C:membrane"/>
    <property type="evidence" value="ECO:0007669"/>
    <property type="project" value="TreeGrafter"/>
</dbReference>
<dbReference type="GeneID" id="13797442"/>
<gene>
    <name evidence="2" type="ordered locus">Ngar_c11830</name>
</gene>